<dbReference type="Pfam" id="PF01501">
    <property type="entry name" value="Glyco_transf_8"/>
    <property type="match status" value="1"/>
</dbReference>
<keyword evidence="2 4" id="KW-0808">Transferase</keyword>
<dbReference type="AlphaFoldDB" id="A0A825GHX2"/>
<proteinExistence type="predicted"/>
<dbReference type="PANTHER" id="PTHR13778:SF47">
    <property type="entry name" value="LIPOPOLYSACCHARIDE 1,3-GALACTOSYLTRANSFERASE"/>
    <property type="match status" value="1"/>
</dbReference>
<dbReference type="PANTHER" id="PTHR13778">
    <property type="entry name" value="GLYCOSYLTRANSFERASE 8 DOMAIN-CONTAINING PROTEIN"/>
    <property type="match status" value="1"/>
</dbReference>
<sequence length="765" mass="91604">EILYSASILIFLLDYKRNARFCPKKIDFLYQIFALISDHNMITDFIFPRQYYNNAILKLFKQDYPYYQTVYIKQHVDNILEITYYAIEQDDVEVVYRDNKEIFPLKEEIYEIAFLEGKIYEKKIFISAFYDSVKIKINNRECIICKDNIPEIKFKKNIYLYENKNKLDFNYVEQKAYSAMKATILDLATERYSLLYQNIKSESVILHYAKCLRNIRMPQKGLDIIDSFVDKTGELIIEKIECLISLKFYNQALKEIENALNIDDIDRIKILCLRVRILSILNECDKVTNFLNTFNIQKNKLSNNDHISNTKDDLNYHVVFNADQNYIKYIAVIITNIIYKLDKSQTDIAEEKFYFHILTDFIDKTLLEKLKLLQKELSLIFPCEIFVHKVDPKDFEKCPKWQNHTNHLCYFKIKLADYLPQDIHKCLFMDADMLVRCDLREIFDIDLENKIAAVTPDCSNSHTDRNIKSINPNKTDFILKNSYFNVGFMLINLKEWRKNNIKIRSLNFLKSYIPRVPEQDTLNFVIGNNTVKLSPKWNFFIAHFLDERCGWNSNFKDERMDYIYDYTRENYEKALTDIKVIHFTYGMPKPWESIYKDLSVKFEPKFYPFYNDWWDIALKTPIFGIELRQNMLNMRQQLELYSIKLSKKLNILENRILYLESMFNLDRSSAHSILKNDSAYKLSHSFIVGFKNSKKILKPIIQFFKDKKNDKNLYNNIEIYEDYEQSQIKIKKHLSSKVAQCIKEHPFTFLFRIKSIVLEFRKERQ</sequence>
<dbReference type="Proteomes" id="UP000557830">
    <property type="component" value="Unassembled WGS sequence"/>
</dbReference>
<organism evidence="4 5">
    <name type="scientific">Campylobacter coli</name>
    <dbReference type="NCBI Taxonomy" id="195"/>
    <lineage>
        <taxon>Bacteria</taxon>
        <taxon>Pseudomonadati</taxon>
        <taxon>Campylobacterota</taxon>
        <taxon>Epsilonproteobacteria</taxon>
        <taxon>Campylobacterales</taxon>
        <taxon>Campylobacteraceae</taxon>
        <taxon>Campylobacter</taxon>
    </lineage>
</organism>
<comment type="caution">
    <text evidence="4">The sequence shown here is derived from an EMBL/GenBank/DDBJ whole genome shotgun (WGS) entry which is preliminary data.</text>
</comment>
<dbReference type="GO" id="GO:0016757">
    <property type="term" value="F:glycosyltransferase activity"/>
    <property type="evidence" value="ECO:0007669"/>
    <property type="project" value="UniProtKB-KW"/>
</dbReference>
<accession>A0A825GHX2</accession>
<dbReference type="EMBL" id="AABUYW010000043">
    <property type="protein sequence ID" value="EAJ1077879.1"/>
    <property type="molecule type" value="Genomic_DNA"/>
</dbReference>
<dbReference type="GO" id="GO:0046872">
    <property type="term" value="F:metal ion binding"/>
    <property type="evidence" value="ECO:0007669"/>
    <property type="project" value="UniProtKB-KW"/>
</dbReference>
<dbReference type="InterPro" id="IPR002495">
    <property type="entry name" value="Glyco_trans_8"/>
</dbReference>
<dbReference type="Gene3D" id="3.90.550.10">
    <property type="entry name" value="Spore Coat Polysaccharide Biosynthesis Protein SpsA, Chain A"/>
    <property type="match status" value="1"/>
</dbReference>
<evidence type="ECO:0000313" key="5">
    <source>
        <dbReference type="Proteomes" id="UP000557830"/>
    </source>
</evidence>
<evidence type="ECO:0000256" key="3">
    <source>
        <dbReference type="ARBA" id="ARBA00022723"/>
    </source>
</evidence>
<dbReference type="InterPro" id="IPR029044">
    <property type="entry name" value="Nucleotide-diphossugar_trans"/>
</dbReference>
<evidence type="ECO:0000313" key="4">
    <source>
        <dbReference type="EMBL" id="EAJ1077879.1"/>
    </source>
</evidence>
<evidence type="ECO:0000256" key="2">
    <source>
        <dbReference type="ARBA" id="ARBA00022679"/>
    </source>
</evidence>
<protein>
    <submittedName>
        <fullName evidence="4">Glycosyltransferase family 8 protein</fullName>
    </submittedName>
</protein>
<dbReference type="SUPFAM" id="SSF53448">
    <property type="entry name" value="Nucleotide-diphospho-sugar transferases"/>
    <property type="match status" value="1"/>
</dbReference>
<keyword evidence="1" id="KW-0328">Glycosyltransferase</keyword>
<dbReference type="CDD" id="cd04194">
    <property type="entry name" value="GT8_A4GalT_like"/>
    <property type="match status" value="1"/>
</dbReference>
<feature type="non-terminal residue" evidence="4">
    <location>
        <position position="1"/>
    </location>
</feature>
<keyword evidence="3" id="KW-0479">Metal-binding</keyword>
<name>A0A825GHX2_CAMCO</name>
<evidence type="ECO:0000256" key="1">
    <source>
        <dbReference type="ARBA" id="ARBA00022676"/>
    </source>
</evidence>
<gene>
    <name evidence="4" type="ORF">BU953_09815</name>
</gene>
<dbReference type="InterPro" id="IPR050748">
    <property type="entry name" value="Glycosyltrans_8_dom-fam"/>
</dbReference>
<reference evidence="4 5" key="1">
    <citation type="submission" date="2018-05" db="EMBL/GenBank/DDBJ databases">
        <authorList>
            <consortium name="NARMS: The National Antimicrobial Resistance Monitoring System"/>
        </authorList>
    </citation>
    <scope>NUCLEOTIDE SEQUENCE [LARGE SCALE GENOMIC DNA]</scope>
    <source>
        <strain evidence="4 5">FSIS1609200</strain>
    </source>
</reference>